<protein>
    <submittedName>
        <fullName evidence="1">Uncharacterized protein</fullName>
    </submittedName>
</protein>
<name>Q0CU38_ASPTN</name>
<dbReference type="Gene3D" id="3.40.50.150">
    <property type="entry name" value="Vaccinia Virus protein VP39"/>
    <property type="match status" value="1"/>
</dbReference>
<proteinExistence type="predicted"/>
<dbReference type="VEuPathDB" id="FungiDB:ATEG_02796"/>
<sequence length="276" mass="30099">MTNVRRLLKPGGRFAIFETTDPEHISSCFTFGVFEGWWLGEADGRPFGPLIARGDWERLLQSTGFSGFEAISSDADTQRLGMSVFTARAVDDQILRWERPLAVPAQAQYRDLILLGGATAASESLLSAVRVLVGPYFASITVAPTLDAFVTQSQTSLAVVLSLSDIDSPCLQGLTTGRLRGLQEVIAATGTLLWVAPDSPIADPYLRMSKGLLRSLVFENPHAQFQHLAVRDPGAVSVDLVATTLMRLVHSNFGSDYSLSTYTENTEWELVFEEGV</sequence>
<dbReference type="GeneID" id="4317842"/>
<dbReference type="RefSeq" id="XP_001211974.1">
    <property type="nucleotide sequence ID" value="XM_001211974.1"/>
</dbReference>
<evidence type="ECO:0000313" key="1">
    <source>
        <dbReference type="EMBL" id="EAU36070.1"/>
    </source>
</evidence>
<organism evidence="1 2">
    <name type="scientific">Aspergillus terreus (strain NIH 2624 / FGSC A1156)</name>
    <dbReference type="NCBI Taxonomy" id="341663"/>
    <lineage>
        <taxon>Eukaryota</taxon>
        <taxon>Fungi</taxon>
        <taxon>Dikarya</taxon>
        <taxon>Ascomycota</taxon>
        <taxon>Pezizomycotina</taxon>
        <taxon>Eurotiomycetes</taxon>
        <taxon>Eurotiomycetidae</taxon>
        <taxon>Eurotiales</taxon>
        <taxon>Aspergillaceae</taxon>
        <taxon>Aspergillus</taxon>
        <taxon>Aspergillus subgen. Circumdati</taxon>
    </lineage>
</organism>
<accession>Q0CU38</accession>
<dbReference type="OrthoDB" id="4455258at2759"/>
<gene>
    <name evidence="1" type="ORF">ATEG_02796</name>
</gene>
<dbReference type="InterPro" id="IPR029063">
    <property type="entry name" value="SAM-dependent_MTases_sf"/>
</dbReference>
<dbReference type="Proteomes" id="UP000007963">
    <property type="component" value="Unassembled WGS sequence"/>
</dbReference>
<evidence type="ECO:0000313" key="2">
    <source>
        <dbReference type="Proteomes" id="UP000007963"/>
    </source>
</evidence>
<dbReference type="HOGENOM" id="CLU_1008263_0_0_1"/>
<dbReference type="AlphaFoldDB" id="Q0CU38"/>
<reference evidence="2" key="1">
    <citation type="submission" date="2005-09" db="EMBL/GenBank/DDBJ databases">
        <title>Annotation of the Aspergillus terreus NIH2624 genome.</title>
        <authorList>
            <person name="Birren B.W."/>
            <person name="Lander E.S."/>
            <person name="Galagan J.E."/>
            <person name="Nusbaum C."/>
            <person name="Devon K."/>
            <person name="Henn M."/>
            <person name="Ma L.-J."/>
            <person name="Jaffe D.B."/>
            <person name="Butler J."/>
            <person name="Alvarez P."/>
            <person name="Gnerre S."/>
            <person name="Grabherr M."/>
            <person name="Kleber M."/>
            <person name="Mauceli E.W."/>
            <person name="Brockman W."/>
            <person name="Rounsley S."/>
            <person name="Young S.K."/>
            <person name="LaButti K."/>
            <person name="Pushparaj V."/>
            <person name="DeCaprio D."/>
            <person name="Crawford M."/>
            <person name="Koehrsen M."/>
            <person name="Engels R."/>
            <person name="Montgomery P."/>
            <person name="Pearson M."/>
            <person name="Howarth C."/>
            <person name="Larson L."/>
            <person name="Luoma S."/>
            <person name="White J."/>
            <person name="Alvarado L."/>
            <person name="Kodira C.D."/>
            <person name="Zeng Q."/>
            <person name="Oleary S."/>
            <person name="Yandava C."/>
            <person name="Denning D.W."/>
            <person name="Nierman W.C."/>
            <person name="Milne T."/>
            <person name="Madden K."/>
        </authorList>
    </citation>
    <scope>NUCLEOTIDE SEQUENCE [LARGE SCALE GENOMIC DNA]</scope>
    <source>
        <strain evidence="2">NIH 2624 / FGSC A1156</strain>
    </source>
</reference>
<dbReference type="SUPFAM" id="SSF53335">
    <property type="entry name" value="S-adenosyl-L-methionine-dependent methyltransferases"/>
    <property type="match status" value="1"/>
</dbReference>
<dbReference type="STRING" id="341663.Q0CU38"/>
<dbReference type="EMBL" id="CH476597">
    <property type="protein sequence ID" value="EAU36070.1"/>
    <property type="molecule type" value="Genomic_DNA"/>
</dbReference>
<dbReference type="OMA" id="ANARYNT"/>